<dbReference type="PANTHER" id="PTHR43214:SF43">
    <property type="entry name" value="TWO-COMPONENT RESPONSE REGULATOR"/>
    <property type="match status" value="1"/>
</dbReference>
<dbReference type="Gene3D" id="3.40.50.2300">
    <property type="match status" value="1"/>
</dbReference>
<dbReference type="AlphaFoldDB" id="A0A518AXH9"/>
<dbReference type="InterPro" id="IPR016032">
    <property type="entry name" value="Sig_transdc_resp-reg_C-effctor"/>
</dbReference>
<feature type="domain" description="HTH luxR-type" evidence="4">
    <location>
        <begin position="148"/>
        <end position="213"/>
    </location>
</feature>
<name>A0A518AXH9_9BACT</name>
<accession>A0A518AXH9</accession>
<dbReference type="Pfam" id="PF00072">
    <property type="entry name" value="Response_reg"/>
    <property type="match status" value="1"/>
</dbReference>
<evidence type="ECO:0000259" key="5">
    <source>
        <dbReference type="PROSITE" id="PS50110"/>
    </source>
</evidence>
<evidence type="ECO:0000256" key="2">
    <source>
        <dbReference type="ARBA" id="ARBA00023125"/>
    </source>
</evidence>
<dbReference type="Proteomes" id="UP000317093">
    <property type="component" value="Chromosome"/>
</dbReference>
<dbReference type="InterPro" id="IPR039420">
    <property type="entry name" value="WalR-like"/>
</dbReference>
<dbReference type="Pfam" id="PF00196">
    <property type="entry name" value="GerE"/>
    <property type="match status" value="1"/>
</dbReference>
<dbReference type="RefSeq" id="WP_419193708.1">
    <property type="nucleotide sequence ID" value="NZ_CP036279.1"/>
</dbReference>
<feature type="modified residue" description="4-aspartylphosphate" evidence="3">
    <location>
        <position position="56"/>
    </location>
</feature>
<dbReference type="SUPFAM" id="SSF46894">
    <property type="entry name" value="C-terminal effector domain of the bipartite response regulators"/>
    <property type="match status" value="1"/>
</dbReference>
<dbReference type="SMART" id="SM00421">
    <property type="entry name" value="HTH_LUXR"/>
    <property type="match status" value="1"/>
</dbReference>
<dbReference type="GO" id="GO:0000160">
    <property type="term" value="P:phosphorelay signal transduction system"/>
    <property type="evidence" value="ECO:0007669"/>
    <property type="project" value="InterPro"/>
</dbReference>
<dbReference type="CDD" id="cd06170">
    <property type="entry name" value="LuxR_C_like"/>
    <property type="match status" value="1"/>
</dbReference>
<dbReference type="KEGG" id="knv:Pan216_02590"/>
<reference evidence="6 7" key="1">
    <citation type="submission" date="2019-02" db="EMBL/GenBank/DDBJ databases">
        <title>Deep-cultivation of Planctomycetes and their phenomic and genomic characterization uncovers novel biology.</title>
        <authorList>
            <person name="Wiegand S."/>
            <person name="Jogler M."/>
            <person name="Boedeker C."/>
            <person name="Pinto D."/>
            <person name="Vollmers J."/>
            <person name="Rivas-Marin E."/>
            <person name="Kohn T."/>
            <person name="Peeters S.H."/>
            <person name="Heuer A."/>
            <person name="Rast P."/>
            <person name="Oberbeckmann S."/>
            <person name="Bunk B."/>
            <person name="Jeske O."/>
            <person name="Meyerdierks A."/>
            <person name="Storesund J.E."/>
            <person name="Kallscheuer N."/>
            <person name="Luecker S."/>
            <person name="Lage O.M."/>
            <person name="Pohl T."/>
            <person name="Merkel B.J."/>
            <person name="Hornburger P."/>
            <person name="Mueller R.-W."/>
            <person name="Bruemmer F."/>
            <person name="Labrenz M."/>
            <person name="Spormann A.M."/>
            <person name="Op den Camp H."/>
            <person name="Overmann J."/>
            <person name="Amann R."/>
            <person name="Jetten M.S.M."/>
            <person name="Mascher T."/>
            <person name="Medema M.H."/>
            <person name="Devos D.P."/>
            <person name="Kaster A.-K."/>
            <person name="Ovreas L."/>
            <person name="Rohde M."/>
            <person name="Galperin M.Y."/>
            <person name="Jogler C."/>
        </authorList>
    </citation>
    <scope>NUCLEOTIDE SEQUENCE [LARGE SCALE GENOMIC DNA]</scope>
    <source>
        <strain evidence="6 7">Pan216</strain>
    </source>
</reference>
<gene>
    <name evidence="6" type="primary">degU</name>
    <name evidence="6" type="ORF">Pan216_02590</name>
</gene>
<keyword evidence="7" id="KW-1185">Reference proteome</keyword>
<dbReference type="SUPFAM" id="SSF52172">
    <property type="entry name" value="CheY-like"/>
    <property type="match status" value="1"/>
</dbReference>
<evidence type="ECO:0000313" key="7">
    <source>
        <dbReference type="Proteomes" id="UP000317093"/>
    </source>
</evidence>
<feature type="domain" description="Response regulatory" evidence="5">
    <location>
        <begin position="5"/>
        <end position="121"/>
    </location>
</feature>
<dbReference type="PROSITE" id="PS50043">
    <property type="entry name" value="HTH_LUXR_2"/>
    <property type="match status" value="1"/>
</dbReference>
<dbReference type="GO" id="GO:0003677">
    <property type="term" value="F:DNA binding"/>
    <property type="evidence" value="ECO:0007669"/>
    <property type="project" value="UniProtKB-KW"/>
</dbReference>
<evidence type="ECO:0000313" key="6">
    <source>
        <dbReference type="EMBL" id="QDU59431.1"/>
    </source>
</evidence>
<dbReference type="PRINTS" id="PR00038">
    <property type="entry name" value="HTHLUXR"/>
</dbReference>
<keyword evidence="1 3" id="KW-0597">Phosphoprotein</keyword>
<dbReference type="InterPro" id="IPR000792">
    <property type="entry name" value="Tscrpt_reg_LuxR_C"/>
</dbReference>
<dbReference type="PROSITE" id="PS50110">
    <property type="entry name" value="RESPONSE_REGULATORY"/>
    <property type="match status" value="1"/>
</dbReference>
<dbReference type="InterPro" id="IPR058245">
    <property type="entry name" value="NreC/VraR/RcsB-like_REC"/>
</dbReference>
<dbReference type="GO" id="GO:0006355">
    <property type="term" value="P:regulation of DNA-templated transcription"/>
    <property type="evidence" value="ECO:0007669"/>
    <property type="project" value="InterPro"/>
</dbReference>
<dbReference type="SMART" id="SM00448">
    <property type="entry name" value="REC"/>
    <property type="match status" value="1"/>
</dbReference>
<keyword evidence="2" id="KW-0238">DNA-binding</keyword>
<evidence type="ECO:0000256" key="3">
    <source>
        <dbReference type="PROSITE-ProRule" id="PRU00169"/>
    </source>
</evidence>
<protein>
    <submittedName>
        <fullName evidence="6">Transcriptional regulatory protein DegU</fullName>
    </submittedName>
</protein>
<evidence type="ECO:0000256" key="1">
    <source>
        <dbReference type="ARBA" id="ARBA00022553"/>
    </source>
</evidence>
<dbReference type="PANTHER" id="PTHR43214">
    <property type="entry name" value="TWO-COMPONENT RESPONSE REGULATOR"/>
    <property type="match status" value="1"/>
</dbReference>
<proteinExistence type="predicted"/>
<dbReference type="InterPro" id="IPR001789">
    <property type="entry name" value="Sig_transdc_resp-reg_receiver"/>
</dbReference>
<dbReference type="CDD" id="cd17535">
    <property type="entry name" value="REC_NarL-like"/>
    <property type="match status" value="1"/>
</dbReference>
<organism evidence="6 7">
    <name type="scientific">Kolteria novifilia</name>
    <dbReference type="NCBI Taxonomy" id="2527975"/>
    <lineage>
        <taxon>Bacteria</taxon>
        <taxon>Pseudomonadati</taxon>
        <taxon>Planctomycetota</taxon>
        <taxon>Planctomycetia</taxon>
        <taxon>Kolteriales</taxon>
        <taxon>Kolteriaceae</taxon>
        <taxon>Kolteria</taxon>
    </lineage>
</organism>
<dbReference type="EMBL" id="CP036279">
    <property type="protein sequence ID" value="QDU59431.1"/>
    <property type="molecule type" value="Genomic_DNA"/>
</dbReference>
<dbReference type="InterPro" id="IPR011006">
    <property type="entry name" value="CheY-like_superfamily"/>
</dbReference>
<evidence type="ECO:0000259" key="4">
    <source>
        <dbReference type="PROSITE" id="PS50043"/>
    </source>
</evidence>
<sequence length="217" mass="24122">MITTSLVLATQRKLHRELMSHFLGRREELAVVATTDVGESCVEAAFQHRPEVIITDIDPPDFHVFEGIRRIKLELPRTAVILSGDLVTDLTLREAVGAGISGYITDDEGMDNMVAAIRTVAAGGTYFSPSVQERLYVNGKGIQIRPNGTRSISKLTNREREVLKDIASGLHRKDISKKLNISPRTVARHTANLMVKLDIHDRVRLARYAIREGFVAP</sequence>